<dbReference type="AlphaFoldDB" id="A0A7G9GIX4"/>
<dbReference type="Proteomes" id="UP000515856">
    <property type="component" value="Chromosome"/>
</dbReference>
<gene>
    <name evidence="2" type="ORF">H9Q80_10680</name>
</gene>
<sequence length="252" mass="28653">MKKIIMLCCLLLLVCGCQKTEEKKVEKETPTTDTTAPKENTSLKLDEAKDYVYVASSVEAKLSDEQKPYFEKRDKAIDTLVVNINSEDAKKVSQELEKSAKSLQEEMSIGDDGYVARFTSLSGGAMVSDSYISILVKRQPFIWQSEGVSPTYQVYVFKKDDGTLISQEDMLKELHLSDEDVVNKLKAIYEENNYEICGTEMAECYYEPEIFRNDEHMPDTAMYVNDNNDLVVYVRKSFGLGYTWEPVIIGLS</sequence>
<feature type="chain" id="PRO_5038363076" description="DUF4163 domain-containing protein" evidence="1">
    <location>
        <begin position="20"/>
        <end position="252"/>
    </location>
</feature>
<accession>A0A7G9GIX4</accession>
<dbReference type="EMBL" id="CP060636">
    <property type="protein sequence ID" value="QNM10756.1"/>
    <property type="molecule type" value="Genomic_DNA"/>
</dbReference>
<keyword evidence="1" id="KW-0732">Signal</keyword>
<reference evidence="2 3" key="1">
    <citation type="submission" date="2020-08" db="EMBL/GenBank/DDBJ databases">
        <authorList>
            <person name="Liu C."/>
            <person name="Sun Q."/>
        </authorList>
    </citation>
    <scope>NUCLEOTIDE SEQUENCE [LARGE SCALE GENOMIC DNA]</scope>
    <source>
        <strain evidence="2 3">NSJ-61</strain>
    </source>
</reference>
<evidence type="ECO:0000256" key="1">
    <source>
        <dbReference type="SAM" id="SignalP"/>
    </source>
</evidence>
<proteinExistence type="predicted"/>
<organism evidence="2 3">
    <name type="scientific">[Eubacterium] hominis</name>
    <dbReference type="NCBI Taxonomy" id="2764325"/>
    <lineage>
        <taxon>Bacteria</taxon>
        <taxon>Bacillati</taxon>
        <taxon>Bacillota</taxon>
        <taxon>Erysipelotrichia</taxon>
        <taxon>Erysipelotrichales</taxon>
        <taxon>Erysipelotrichaceae</taxon>
        <taxon>Amedibacillus</taxon>
    </lineage>
</organism>
<name>A0A7G9GIX4_9FIRM</name>
<evidence type="ECO:0000313" key="2">
    <source>
        <dbReference type="EMBL" id="QNM10756.1"/>
    </source>
</evidence>
<feature type="signal peptide" evidence="1">
    <location>
        <begin position="1"/>
        <end position="19"/>
    </location>
</feature>
<evidence type="ECO:0008006" key="4">
    <source>
        <dbReference type="Google" id="ProtNLM"/>
    </source>
</evidence>
<dbReference type="KEGG" id="ehn:H9Q80_10680"/>
<dbReference type="PROSITE" id="PS51257">
    <property type="entry name" value="PROKAR_LIPOPROTEIN"/>
    <property type="match status" value="1"/>
</dbReference>
<protein>
    <recommendedName>
        <fullName evidence="4">DUF4163 domain-containing protein</fullName>
    </recommendedName>
</protein>
<keyword evidence="3" id="KW-1185">Reference proteome</keyword>
<dbReference type="RefSeq" id="WP_117454416.1">
    <property type="nucleotide sequence ID" value="NZ_CP060636.1"/>
</dbReference>
<evidence type="ECO:0000313" key="3">
    <source>
        <dbReference type="Proteomes" id="UP000515856"/>
    </source>
</evidence>